<organism evidence="1 2">
    <name type="scientific">Pistacia atlantica</name>
    <dbReference type="NCBI Taxonomy" id="434234"/>
    <lineage>
        <taxon>Eukaryota</taxon>
        <taxon>Viridiplantae</taxon>
        <taxon>Streptophyta</taxon>
        <taxon>Embryophyta</taxon>
        <taxon>Tracheophyta</taxon>
        <taxon>Spermatophyta</taxon>
        <taxon>Magnoliopsida</taxon>
        <taxon>eudicotyledons</taxon>
        <taxon>Gunneridae</taxon>
        <taxon>Pentapetalae</taxon>
        <taxon>rosids</taxon>
        <taxon>malvids</taxon>
        <taxon>Sapindales</taxon>
        <taxon>Anacardiaceae</taxon>
        <taxon>Pistacia</taxon>
    </lineage>
</organism>
<reference evidence="2" key="1">
    <citation type="journal article" date="2023" name="G3 (Bethesda)">
        <title>Genome assembly and association tests identify interacting loci associated with vigor, precocity, and sex in interspecific pistachio rootstocks.</title>
        <authorList>
            <person name="Palmer W."/>
            <person name="Jacygrad E."/>
            <person name="Sagayaradj S."/>
            <person name="Cavanaugh K."/>
            <person name="Han R."/>
            <person name="Bertier L."/>
            <person name="Beede B."/>
            <person name="Kafkas S."/>
            <person name="Golino D."/>
            <person name="Preece J."/>
            <person name="Michelmore R."/>
        </authorList>
    </citation>
    <scope>NUCLEOTIDE SEQUENCE [LARGE SCALE GENOMIC DNA]</scope>
</reference>
<proteinExistence type="predicted"/>
<gene>
    <name evidence="1" type="ORF">Patl1_15387</name>
</gene>
<keyword evidence="2" id="KW-1185">Reference proteome</keyword>
<dbReference type="EMBL" id="CM047902">
    <property type="protein sequence ID" value="KAJ0095498.1"/>
    <property type="molecule type" value="Genomic_DNA"/>
</dbReference>
<evidence type="ECO:0000313" key="2">
    <source>
        <dbReference type="Proteomes" id="UP001164250"/>
    </source>
</evidence>
<evidence type="ECO:0000313" key="1">
    <source>
        <dbReference type="EMBL" id="KAJ0095498.1"/>
    </source>
</evidence>
<dbReference type="Proteomes" id="UP001164250">
    <property type="component" value="Chromosome 6"/>
</dbReference>
<sequence>MCYCVSTFFLVNALSSKLLVSVSELGCSYACMILTDDGIPITVEKIVQLVKAANVEVESYWPPLFASLAGKQNLNDIILNVVSAGGGGGAVSALTAGASGPSSRGKEGNEIKHPLVIVEGEIVSVVEMANLEEVTVTNSLARMANLPKRKLLKIARTSQSYVFRYTDMETNDEVIVKKFVVGYNSSLSSPCLREISLMKDLEHENLVSLGAFLNAIFVRVREFENVHHILPPETQIRLDITHKKFNLLMKFPSESVYLLDLEAGSLGSSGLALLKKMLCVDPRERITSEGAILDPYFDDIKVKSRDDRFAYNYPENAMCLMEELIMFYPV</sequence>
<name>A0ACC1B9L1_9ROSI</name>
<protein>
    <submittedName>
        <fullName evidence="1">Uncharacterized protein</fullName>
    </submittedName>
</protein>
<comment type="caution">
    <text evidence="1">The sequence shown here is derived from an EMBL/GenBank/DDBJ whole genome shotgun (WGS) entry which is preliminary data.</text>
</comment>
<accession>A0ACC1B9L1</accession>